<dbReference type="Pfam" id="PF13344">
    <property type="entry name" value="Hydrolase_6"/>
    <property type="match status" value="1"/>
</dbReference>
<dbReference type="OMA" id="WNRYEPI"/>
<evidence type="ECO:0000313" key="5">
    <source>
        <dbReference type="EMBL" id="EAT37967.1"/>
    </source>
</evidence>
<dbReference type="OrthoDB" id="413953at2759"/>
<dbReference type="InterPro" id="IPR023214">
    <property type="entry name" value="HAD_sf"/>
</dbReference>
<accession>A0A1S4FPG7</accession>
<keyword evidence="4" id="KW-0479">Metal-binding</keyword>
<dbReference type="PANTHER" id="PTHR19288">
    <property type="entry name" value="4-NITROPHENYLPHOSPHATASE-RELATED"/>
    <property type="match status" value="1"/>
</dbReference>
<feature type="binding site" evidence="3">
    <location>
        <begin position="66"/>
        <end position="68"/>
    </location>
    <ligand>
        <name>substrate</name>
    </ligand>
</feature>
<dbReference type="Proteomes" id="UP000682892">
    <property type="component" value="Unassembled WGS sequence"/>
</dbReference>
<protein>
    <submittedName>
        <fullName evidence="5">AAEL010098-PA</fullName>
    </submittedName>
</protein>
<comment type="cofactor">
    <cofactor evidence="4">
        <name>Mg(2+)</name>
        <dbReference type="ChEBI" id="CHEBI:18420"/>
    </cofactor>
    <text evidence="4">Divalent metal ions. Mg(2+) is the most effective.</text>
</comment>
<gene>
    <name evidence="5" type="ORF">AaeL_AAEL010098</name>
</gene>
<evidence type="ECO:0000256" key="3">
    <source>
        <dbReference type="PIRSR" id="PIRSR000915-2"/>
    </source>
</evidence>
<dbReference type="HOGENOM" id="CLU_043473_0_2_1"/>
<dbReference type="PANTHER" id="PTHR19288:SF4">
    <property type="entry name" value="RE04130P-RELATED"/>
    <property type="match status" value="1"/>
</dbReference>
<keyword evidence="4" id="KW-0460">Magnesium</keyword>
<dbReference type="GO" id="GO:0016791">
    <property type="term" value="F:phosphatase activity"/>
    <property type="evidence" value="ECO:0007669"/>
    <property type="project" value="TreeGrafter"/>
</dbReference>
<organism evidence="5 6">
    <name type="scientific">Aedes aegypti</name>
    <name type="common">Yellowfever mosquito</name>
    <name type="synonym">Culex aegypti</name>
    <dbReference type="NCBI Taxonomy" id="7159"/>
    <lineage>
        <taxon>Eukaryota</taxon>
        <taxon>Metazoa</taxon>
        <taxon>Ecdysozoa</taxon>
        <taxon>Arthropoda</taxon>
        <taxon>Hexapoda</taxon>
        <taxon>Insecta</taxon>
        <taxon>Pterygota</taxon>
        <taxon>Neoptera</taxon>
        <taxon>Endopterygota</taxon>
        <taxon>Diptera</taxon>
        <taxon>Nematocera</taxon>
        <taxon>Culicoidea</taxon>
        <taxon>Culicidae</taxon>
        <taxon>Culicinae</taxon>
        <taxon>Aedini</taxon>
        <taxon>Aedes</taxon>
        <taxon>Stegomyia</taxon>
    </lineage>
</organism>
<evidence type="ECO:0000256" key="1">
    <source>
        <dbReference type="PIRNR" id="PIRNR000915"/>
    </source>
</evidence>
<dbReference type="GO" id="GO:0046872">
    <property type="term" value="F:metal ion binding"/>
    <property type="evidence" value="ECO:0007669"/>
    <property type="project" value="UniProtKB-KW"/>
</dbReference>
<dbReference type="SUPFAM" id="SSF56784">
    <property type="entry name" value="HAD-like"/>
    <property type="match status" value="1"/>
</dbReference>
<dbReference type="Pfam" id="PF13242">
    <property type="entry name" value="Hydrolase_like"/>
    <property type="match status" value="1"/>
</dbReference>
<proteinExistence type="inferred from homology"/>
<feature type="binding site" evidence="4">
    <location>
        <position position="35"/>
    </location>
    <ligand>
        <name>Mg(2+)</name>
        <dbReference type="ChEBI" id="CHEBI:18420"/>
    </ligand>
</feature>
<feature type="binding site" evidence="4">
    <location>
        <position position="253"/>
    </location>
    <ligand>
        <name>Mg(2+)</name>
        <dbReference type="ChEBI" id="CHEBI:18420"/>
    </ligand>
</feature>
<dbReference type="PIRSF" id="PIRSF000915">
    <property type="entry name" value="PGP-type_phosphatase"/>
    <property type="match status" value="1"/>
</dbReference>
<reference evidence="5" key="2">
    <citation type="journal article" date="2007" name="Science">
        <title>Genome sequence of Aedes aegypti, a major arbovirus vector.</title>
        <authorList>
            <person name="Nene V."/>
            <person name="Wortman J.R."/>
            <person name="Lawson D."/>
            <person name="Haas B."/>
            <person name="Kodira C."/>
            <person name="Tu Z.J."/>
            <person name="Loftus B."/>
            <person name="Xi Z."/>
            <person name="Megy K."/>
            <person name="Grabherr M."/>
            <person name="Ren Q."/>
            <person name="Zdobnov E.M."/>
            <person name="Lobo N.F."/>
            <person name="Campbell K.S."/>
            <person name="Brown S.E."/>
            <person name="Bonaldo M.F."/>
            <person name="Zhu J."/>
            <person name="Sinkins S.P."/>
            <person name="Hogenkamp D.G."/>
            <person name="Amedeo P."/>
            <person name="Arensburger P."/>
            <person name="Atkinson P.W."/>
            <person name="Bidwell S."/>
            <person name="Biedler J."/>
            <person name="Birney E."/>
            <person name="Bruggner R.V."/>
            <person name="Costas J."/>
            <person name="Coy M.R."/>
            <person name="Crabtree J."/>
            <person name="Crawford M."/>
            <person name="Debruyn B."/>
            <person name="Decaprio D."/>
            <person name="Eiglmeier K."/>
            <person name="Eisenstadt E."/>
            <person name="El-Dorry H."/>
            <person name="Gelbart W.M."/>
            <person name="Gomes S.L."/>
            <person name="Hammond M."/>
            <person name="Hannick L.I."/>
            <person name="Hogan J.R."/>
            <person name="Holmes M.H."/>
            <person name="Jaffe D."/>
            <person name="Johnston J.S."/>
            <person name="Kennedy R.C."/>
            <person name="Koo H."/>
            <person name="Kravitz S."/>
            <person name="Kriventseva E.V."/>
            <person name="Kulp D."/>
            <person name="Labutti K."/>
            <person name="Lee E."/>
            <person name="Li S."/>
            <person name="Lovin D.D."/>
            <person name="Mao C."/>
            <person name="Mauceli E."/>
            <person name="Menck C.F."/>
            <person name="Miller J.R."/>
            <person name="Montgomery P."/>
            <person name="Mori A."/>
            <person name="Nascimento A.L."/>
            <person name="Naveira H.F."/>
            <person name="Nusbaum C."/>
            <person name="O'leary S."/>
            <person name="Orvis J."/>
            <person name="Pertea M."/>
            <person name="Quesneville H."/>
            <person name="Reidenbach K.R."/>
            <person name="Rogers Y.H."/>
            <person name="Roth C.W."/>
            <person name="Schneider J.R."/>
            <person name="Schatz M."/>
            <person name="Shumway M."/>
            <person name="Stanke M."/>
            <person name="Stinson E.O."/>
            <person name="Tubio J.M."/>
            <person name="Vanzee J.P."/>
            <person name="Verjovski-Almeida S."/>
            <person name="Werner D."/>
            <person name="White O."/>
            <person name="Wyder S."/>
            <person name="Zeng Q."/>
            <person name="Zhao Q."/>
            <person name="Zhao Y."/>
            <person name="Hill C.A."/>
            <person name="Raikhel A.S."/>
            <person name="Soares M.B."/>
            <person name="Knudson D.L."/>
            <person name="Lee N.H."/>
            <person name="Galagan J."/>
            <person name="Salzberg S.L."/>
            <person name="Paulsen I.T."/>
            <person name="Dimopoulos G."/>
            <person name="Collins F.H."/>
            <person name="Birren B."/>
            <person name="Fraser-Liggett C.M."/>
            <person name="Severson D.W."/>
        </authorList>
    </citation>
    <scope>NUCLEOTIDE SEQUENCE [LARGE SCALE GENOMIC DNA]</scope>
    <source>
        <strain evidence="5">Liverpool</strain>
    </source>
</reference>
<dbReference type="EMBL" id="CH477638">
    <property type="protein sequence ID" value="EAT37967.1"/>
    <property type="molecule type" value="Genomic_DNA"/>
</dbReference>
<dbReference type="NCBIfam" id="TIGR01460">
    <property type="entry name" value="HAD-SF-IIA"/>
    <property type="match status" value="1"/>
</dbReference>
<dbReference type="FunFam" id="3.40.50.1000:FF:000170">
    <property type="entry name" value="4-nitrophenylphosphatase"/>
    <property type="match status" value="1"/>
</dbReference>
<reference evidence="5" key="1">
    <citation type="submission" date="2005-10" db="EMBL/GenBank/DDBJ databases">
        <authorList>
            <person name="Loftus B.J."/>
            <person name="Nene V.M."/>
            <person name="Hannick L.I."/>
            <person name="Bidwell S."/>
            <person name="Haas B."/>
            <person name="Amedeo P."/>
            <person name="Orvis J."/>
            <person name="Wortman J.R."/>
            <person name="White O.R."/>
            <person name="Salzberg S."/>
            <person name="Shumway M."/>
            <person name="Koo H."/>
            <person name="Zhao Y."/>
            <person name="Holmes M."/>
            <person name="Miller J."/>
            <person name="Schatz M."/>
            <person name="Pop M."/>
            <person name="Pai G."/>
            <person name="Utterback T."/>
            <person name="Rogers Y.-H."/>
            <person name="Kravitz S."/>
            <person name="Fraser C.M."/>
        </authorList>
    </citation>
    <scope>NUCLEOTIDE SEQUENCE</scope>
    <source>
        <strain evidence="5">Liverpool</strain>
    </source>
</reference>
<reference evidence="5" key="3">
    <citation type="submission" date="2012-09" db="EMBL/GenBank/DDBJ databases">
        <authorList>
            <consortium name="VectorBase"/>
        </authorList>
    </citation>
    <scope>NUCLEOTIDE SEQUENCE</scope>
    <source>
        <strain evidence="5">Liverpool</strain>
    </source>
</reference>
<feature type="active site" description="Nucleophile" evidence="2">
    <location>
        <position position="33"/>
    </location>
</feature>
<feature type="binding site" evidence="4">
    <location>
        <position position="33"/>
    </location>
    <ligand>
        <name>Mg(2+)</name>
        <dbReference type="ChEBI" id="CHEBI:18420"/>
    </ligand>
</feature>
<dbReference type="GO" id="GO:0005737">
    <property type="term" value="C:cytoplasm"/>
    <property type="evidence" value="ECO:0007669"/>
    <property type="project" value="TreeGrafter"/>
</dbReference>
<sequence>MFSNDFPAPKRLLDLNEEDKLRFISSFDYVFTDCDGVLWNRYEPIEGVGAAIGTLKSLDKHVVYVSNNSIRTFENYRKQLQKMGHDVDEVDIIQPVTSVIKYLKSVNFEGLIYAICAEQFLIGLTEAGFEVVRGPNEVQPESLSLIIPTIFDRKLVKAVVIDYDYNFNYPKLMRAELYLKSDPECILIAGGTDHWTPIRQKVNVIGPGHFVDILEKATGRKAIGLGKPGLQLGVQLMEQYGVQDSQRVLFVGDTIAQDVAFGKVAGFQTLLVLTGGTKMSDVMKLSGRDIAPDYYTESFADLRKVINDVQIDKNKIL</sequence>
<dbReference type="Gene3D" id="3.40.50.1000">
    <property type="entry name" value="HAD superfamily/HAD-like"/>
    <property type="match status" value="2"/>
</dbReference>
<feature type="binding site" evidence="3">
    <location>
        <position position="227"/>
    </location>
    <ligand>
        <name>substrate</name>
    </ligand>
</feature>
<dbReference type="KEGG" id="aag:5572888"/>
<evidence type="ECO:0000256" key="4">
    <source>
        <dbReference type="PIRSR" id="PIRSR000915-3"/>
    </source>
</evidence>
<name>A0A1S4FPG7_AEDAE</name>
<dbReference type="InterPro" id="IPR036412">
    <property type="entry name" value="HAD-like_sf"/>
</dbReference>
<evidence type="ECO:0000256" key="2">
    <source>
        <dbReference type="PIRSR" id="PIRSR000915-1"/>
    </source>
</evidence>
<comment type="similarity">
    <text evidence="1">Belongs to the HAD-like hydrolase superfamily.</text>
</comment>
<evidence type="ECO:0000313" key="6">
    <source>
        <dbReference type="Proteomes" id="UP000682892"/>
    </source>
</evidence>
<dbReference type="InterPro" id="IPR006357">
    <property type="entry name" value="HAD-SF_hydro_IIA"/>
</dbReference>
<feature type="active site" description="Proton donor" evidence="2">
    <location>
        <position position="35"/>
    </location>
</feature>
<dbReference type="AlphaFoldDB" id="A0A1S4FPG7"/>
<keyword evidence="1" id="KW-0378">Hydrolase</keyword>